<dbReference type="PROSITE" id="PS51704">
    <property type="entry name" value="GP_PDE"/>
    <property type="match status" value="1"/>
</dbReference>
<dbReference type="PANTHER" id="PTHR46211:SF14">
    <property type="entry name" value="GLYCEROPHOSPHODIESTER PHOSPHODIESTERASE"/>
    <property type="match status" value="1"/>
</dbReference>
<dbReference type="PANTHER" id="PTHR46211">
    <property type="entry name" value="GLYCEROPHOSPHORYL DIESTER PHOSPHODIESTERASE"/>
    <property type="match status" value="1"/>
</dbReference>
<reference evidence="2 3" key="1">
    <citation type="submission" date="2024-04" db="EMBL/GenBank/DDBJ databases">
        <title>New Clade of Flavobacterium.</title>
        <authorList>
            <person name="Matos L."/>
            <person name="Proenca D.N."/>
            <person name="Fransisco R.M."/>
            <person name="Chung A.P."/>
            <person name="Maccario L."/>
            <person name="Sorensen S.J."/>
            <person name="Morais P.V."/>
        </authorList>
    </citation>
    <scope>NUCLEOTIDE SEQUENCE [LARGE SCALE GENOMIC DNA]</scope>
    <source>
        <strain evidence="2 3">FBOR7N2.3</strain>
    </source>
</reference>
<protein>
    <submittedName>
        <fullName evidence="2">Glycerophosphodiester phosphodiesterase family protein</fullName>
    </submittedName>
</protein>
<evidence type="ECO:0000313" key="3">
    <source>
        <dbReference type="Proteomes" id="UP001574170"/>
    </source>
</evidence>
<dbReference type="Pfam" id="PF03009">
    <property type="entry name" value="GDPD"/>
    <property type="match status" value="1"/>
</dbReference>
<feature type="domain" description="GP-PDE" evidence="1">
    <location>
        <begin position="31"/>
        <end position="114"/>
    </location>
</feature>
<dbReference type="Proteomes" id="UP001574170">
    <property type="component" value="Unassembled WGS sequence"/>
</dbReference>
<evidence type="ECO:0000313" key="2">
    <source>
        <dbReference type="EMBL" id="MFA9195745.1"/>
    </source>
</evidence>
<dbReference type="InterPro" id="IPR017946">
    <property type="entry name" value="PLC-like_Pdiesterase_TIM-brl"/>
</dbReference>
<accession>A0ABV4TNN7</accession>
<sequence>MNSYKIVFLLLFFILLYGCKMKENALAKQHIEIQGHRGDRGNFPENTIPAFMSAIRKDVDVIEMDVVVSKDKKVVVSHEAFMSSLYMQTPEGSFCYSKKKREIVQLNRLLFFIQ</sequence>
<dbReference type="RefSeq" id="WP_373393119.1">
    <property type="nucleotide sequence ID" value="NZ_JBCFQK010000030.1"/>
</dbReference>
<dbReference type="Gene3D" id="3.20.20.190">
    <property type="entry name" value="Phosphatidylinositol (PI) phosphodiesterase"/>
    <property type="match status" value="1"/>
</dbReference>
<dbReference type="EMBL" id="JBCFQK010000030">
    <property type="protein sequence ID" value="MFA9195745.1"/>
    <property type="molecule type" value="Genomic_DNA"/>
</dbReference>
<organism evidence="2 3">
    <name type="scientific">Flavobacterium magnesitis</name>
    <dbReference type="NCBI Taxonomy" id="3138077"/>
    <lineage>
        <taxon>Bacteria</taxon>
        <taxon>Pseudomonadati</taxon>
        <taxon>Bacteroidota</taxon>
        <taxon>Flavobacteriia</taxon>
        <taxon>Flavobacteriales</taxon>
        <taxon>Flavobacteriaceae</taxon>
        <taxon>Flavobacterium</taxon>
    </lineage>
</organism>
<evidence type="ECO:0000259" key="1">
    <source>
        <dbReference type="PROSITE" id="PS51704"/>
    </source>
</evidence>
<gene>
    <name evidence="2" type="ORF">AAGV33_15140</name>
</gene>
<dbReference type="PROSITE" id="PS51257">
    <property type="entry name" value="PROKAR_LIPOPROTEIN"/>
    <property type="match status" value="1"/>
</dbReference>
<keyword evidence="3" id="KW-1185">Reference proteome</keyword>
<dbReference type="InterPro" id="IPR030395">
    <property type="entry name" value="GP_PDE_dom"/>
</dbReference>
<comment type="caution">
    <text evidence="2">The sequence shown here is derived from an EMBL/GenBank/DDBJ whole genome shotgun (WGS) entry which is preliminary data.</text>
</comment>
<name>A0ABV4TNN7_9FLAO</name>
<dbReference type="SUPFAM" id="SSF51695">
    <property type="entry name" value="PLC-like phosphodiesterases"/>
    <property type="match status" value="1"/>
</dbReference>
<proteinExistence type="predicted"/>